<dbReference type="EC" id="2.7.7.7" evidence="4"/>
<keyword evidence="4" id="KW-0548">Nucleotidyltransferase</keyword>
<name>A0A445GUA2_GLYSO</name>
<sequence>MERGRKERPKEVKSYFSPLSRKSKCTGEKSSYGERVPSKAVPKTLFELWTNRIPSIRHLHEKSKGYMFYCPNHSMRIVETGNAKFIENGEISGSTVPREVEIKEVRVQVILAWASSSKDLVELPKGCKRVGCKWVFKTKRDSHGNLERYKAKLVAKKFTQKDDINYKETFYWSQKNSFRIIMALVAHYDFQLHQIDVKIAFLNGDLEENVSNDLGLLHETKKIVSRNFEVKDMGELSRTERGRKERPKEVKSYFSPLSRKSKCIGEKSSYGERSLVSDIPSDLVIKIYDTTYLLHKSSLLPKCGLLRRLCLDSSDSENVPLELHDMPGGADAFEICAKFCYGVSINISAHNFVPALCAAKLLQMNESIEKGNTL</sequence>
<comment type="pathway">
    <text evidence="1">Protein modification; protein ubiquitination.</text>
</comment>
<dbReference type="SUPFAM" id="SSF54695">
    <property type="entry name" value="POZ domain"/>
    <property type="match status" value="1"/>
</dbReference>
<evidence type="ECO:0000256" key="1">
    <source>
        <dbReference type="ARBA" id="ARBA00004906"/>
    </source>
</evidence>
<evidence type="ECO:0000256" key="2">
    <source>
        <dbReference type="SAM" id="MobiDB-lite"/>
    </source>
</evidence>
<evidence type="ECO:0000313" key="5">
    <source>
        <dbReference type="Proteomes" id="UP000289340"/>
    </source>
</evidence>
<dbReference type="InterPro" id="IPR043454">
    <property type="entry name" value="NPH3/RPT2-like"/>
</dbReference>
<dbReference type="AlphaFoldDB" id="A0A445GUA2"/>
<gene>
    <name evidence="4" type="ORF">D0Y65_041027</name>
</gene>
<dbReference type="Proteomes" id="UP000289340">
    <property type="component" value="Chromosome 15"/>
</dbReference>
<organism evidence="4 5">
    <name type="scientific">Glycine soja</name>
    <name type="common">Wild soybean</name>
    <dbReference type="NCBI Taxonomy" id="3848"/>
    <lineage>
        <taxon>Eukaryota</taxon>
        <taxon>Viridiplantae</taxon>
        <taxon>Streptophyta</taxon>
        <taxon>Embryophyta</taxon>
        <taxon>Tracheophyta</taxon>
        <taxon>Spermatophyta</taxon>
        <taxon>Magnoliopsida</taxon>
        <taxon>eudicotyledons</taxon>
        <taxon>Gunneridae</taxon>
        <taxon>Pentapetalae</taxon>
        <taxon>rosids</taxon>
        <taxon>fabids</taxon>
        <taxon>Fabales</taxon>
        <taxon>Fabaceae</taxon>
        <taxon>Papilionoideae</taxon>
        <taxon>50 kb inversion clade</taxon>
        <taxon>NPAAA clade</taxon>
        <taxon>indigoferoid/millettioid clade</taxon>
        <taxon>Phaseoleae</taxon>
        <taxon>Glycine</taxon>
        <taxon>Glycine subgen. Soja</taxon>
    </lineage>
</organism>
<feature type="region of interest" description="Disordered" evidence="2">
    <location>
        <begin position="1"/>
        <end position="34"/>
    </location>
</feature>
<dbReference type="InterPro" id="IPR013103">
    <property type="entry name" value="RVT_2"/>
</dbReference>
<dbReference type="InterPro" id="IPR011333">
    <property type="entry name" value="SKP1/BTB/POZ_sf"/>
</dbReference>
<feature type="domain" description="Reverse transcriptase Ty1/copia-type" evidence="3">
    <location>
        <begin position="119"/>
        <end position="210"/>
    </location>
</feature>
<dbReference type="Pfam" id="PF07727">
    <property type="entry name" value="RVT_2"/>
    <property type="match status" value="1"/>
</dbReference>
<proteinExistence type="predicted"/>
<comment type="caution">
    <text evidence="4">The sequence shown here is derived from an EMBL/GenBank/DDBJ whole genome shotgun (WGS) entry which is preliminary data.</text>
</comment>
<dbReference type="PANTHER" id="PTHR32370">
    <property type="entry name" value="OS12G0117600 PROTEIN"/>
    <property type="match status" value="1"/>
</dbReference>
<dbReference type="Gene3D" id="3.30.710.10">
    <property type="entry name" value="Potassium Channel Kv1.1, Chain A"/>
    <property type="match status" value="1"/>
</dbReference>
<evidence type="ECO:0000259" key="3">
    <source>
        <dbReference type="Pfam" id="PF07727"/>
    </source>
</evidence>
<accession>A0A445GUA2</accession>
<dbReference type="GO" id="GO:0003887">
    <property type="term" value="F:DNA-directed DNA polymerase activity"/>
    <property type="evidence" value="ECO:0007669"/>
    <property type="project" value="UniProtKB-EC"/>
</dbReference>
<protein>
    <submittedName>
        <fullName evidence="4">BTB/POZ domain-containing protein</fullName>
        <ecNumber evidence="4">2.7.7.7</ecNumber>
    </submittedName>
</protein>
<keyword evidence="4" id="KW-0808">Transferase</keyword>
<keyword evidence="5" id="KW-1185">Reference proteome</keyword>
<reference evidence="4 5" key="1">
    <citation type="submission" date="2018-09" db="EMBL/GenBank/DDBJ databases">
        <title>A high-quality reference genome of wild soybean provides a powerful tool to mine soybean genomes.</title>
        <authorList>
            <person name="Xie M."/>
            <person name="Chung C.Y.L."/>
            <person name="Li M.-W."/>
            <person name="Wong F.-L."/>
            <person name="Chan T.-F."/>
            <person name="Lam H.-M."/>
        </authorList>
    </citation>
    <scope>NUCLEOTIDE SEQUENCE [LARGE SCALE GENOMIC DNA]</scope>
    <source>
        <strain evidence="5">cv. W05</strain>
        <tissue evidence="4">Hypocotyl of etiolated seedlings</tissue>
    </source>
</reference>
<evidence type="ECO:0000313" key="4">
    <source>
        <dbReference type="EMBL" id="RZB64782.1"/>
    </source>
</evidence>
<dbReference type="EMBL" id="QZWG01000015">
    <property type="protein sequence ID" value="RZB64782.1"/>
    <property type="molecule type" value="Genomic_DNA"/>
</dbReference>
<feature type="compositionally biased region" description="Basic and acidic residues" evidence="2">
    <location>
        <begin position="1"/>
        <end position="13"/>
    </location>
</feature>